<dbReference type="PANTHER" id="PTHR34310">
    <property type="entry name" value="DUF427 DOMAIN PROTEIN (AFU_ORTHOLOGUE AFUA_3G02220)"/>
    <property type="match status" value="1"/>
</dbReference>
<dbReference type="AlphaFoldDB" id="A0A4U0SQ78"/>
<proteinExistence type="predicted"/>
<dbReference type="OrthoDB" id="285364at2"/>
<organism evidence="2 3">
    <name type="scientific">Actinacidiphila oryziradicis</name>
    <dbReference type="NCBI Taxonomy" id="2571141"/>
    <lineage>
        <taxon>Bacteria</taxon>
        <taxon>Bacillati</taxon>
        <taxon>Actinomycetota</taxon>
        <taxon>Actinomycetes</taxon>
        <taxon>Kitasatosporales</taxon>
        <taxon>Streptomycetaceae</taxon>
        <taxon>Actinacidiphila</taxon>
    </lineage>
</organism>
<reference evidence="2 3" key="1">
    <citation type="submission" date="2019-04" db="EMBL/GenBank/DDBJ databases">
        <title>Streptomyces oryziradicis sp. nov., a novel actinomycete isolated from rhizosphere soil of rice (Oryza sativa L.).</title>
        <authorList>
            <person name="Li C."/>
        </authorList>
    </citation>
    <scope>NUCLEOTIDE SEQUENCE [LARGE SCALE GENOMIC DNA]</scope>
    <source>
        <strain evidence="2 3">NEAU-C40</strain>
    </source>
</reference>
<dbReference type="RefSeq" id="WP_136722773.1">
    <property type="nucleotide sequence ID" value="NZ_SUMC01000005.1"/>
</dbReference>
<dbReference type="PANTHER" id="PTHR34310:SF9">
    <property type="entry name" value="BLR5716 PROTEIN"/>
    <property type="match status" value="1"/>
</dbReference>
<dbReference type="Gene3D" id="2.170.150.40">
    <property type="entry name" value="Domain of unknown function (DUF427)"/>
    <property type="match status" value="2"/>
</dbReference>
<evidence type="ECO:0000313" key="3">
    <source>
        <dbReference type="Proteomes" id="UP000305778"/>
    </source>
</evidence>
<feature type="domain" description="DUF427" evidence="1">
    <location>
        <begin position="38"/>
        <end position="130"/>
    </location>
</feature>
<dbReference type="Pfam" id="PF04248">
    <property type="entry name" value="NTP_transf_9"/>
    <property type="match status" value="2"/>
</dbReference>
<dbReference type="Proteomes" id="UP000305778">
    <property type="component" value="Unassembled WGS sequence"/>
</dbReference>
<dbReference type="InterPro" id="IPR007361">
    <property type="entry name" value="DUF427"/>
</dbReference>
<evidence type="ECO:0000313" key="2">
    <source>
        <dbReference type="EMBL" id="TKA12240.1"/>
    </source>
</evidence>
<comment type="caution">
    <text evidence="2">The sequence shown here is derived from an EMBL/GenBank/DDBJ whole genome shotgun (WGS) entry which is preliminary data.</text>
</comment>
<gene>
    <name evidence="2" type="ORF">FCI23_08150</name>
</gene>
<keyword evidence="3" id="KW-1185">Reference proteome</keyword>
<protein>
    <submittedName>
        <fullName evidence="2">DUF427 domain-containing protein</fullName>
    </submittedName>
</protein>
<accession>A0A4U0SQ78</accession>
<name>A0A4U0SQ78_9ACTN</name>
<dbReference type="EMBL" id="SUMC01000005">
    <property type="protein sequence ID" value="TKA12240.1"/>
    <property type="molecule type" value="Genomic_DNA"/>
</dbReference>
<evidence type="ECO:0000259" key="1">
    <source>
        <dbReference type="Pfam" id="PF04248"/>
    </source>
</evidence>
<dbReference type="InterPro" id="IPR038694">
    <property type="entry name" value="DUF427_sf"/>
</dbReference>
<feature type="domain" description="DUF427" evidence="1">
    <location>
        <begin position="166"/>
        <end position="250"/>
    </location>
</feature>
<sequence length="262" mass="29381">MTLTLSHGPLSGKPPKTVNYEIHGPQHRLLMHDFPRRVRAVFAGETLLDTRRGVLLHETGLLPRLYVPDEDLRADLLEATGHTTYCPFKGTASYWSARAGDRTAENAVWAYPEPLEPASWLRGYKSVYWEAMDQWLDEDEEVLGHLRDPYHRVDVLRTSRQVRVLTADGEVLAETGSPLLLSETGLPNRYYLPRADVRLEALKPSATTSVCPYKGTTEYWSLDGTADVAWSYPTPLAEAVKIAGYVCFAHEALTIEIDGQAE</sequence>